<reference evidence="1" key="1">
    <citation type="submission" date="2020-06" db="EMBL/GenBank/DDBJ databases">
        <authorList>
            <consortium name="Plant Systems Biology data submission"/>
        </authorList>
    </citation>
    <scope>NUCLEOTIDE SEQUENCE</scope>
    <source>
        <strain evidence="1">D6</strain>
    </source>
</reference>
<keyword evidence="2" id="KW-1185">Reference proteome</keyword>
<comment type="caution">
    <text evidence="1">The sequence shown here is derived from an EMBL/GenBank/DDBJ whole genome shotgun (WGS) entry which is preliminary data.</text>
</comment>
<organism evidence="1 2">
    <name type="scientific">Seminavis robusta</name>
    <dbReference type="NCBI Taxonomy" id="568900"/>
    <lineage>
        <taxon>Eukaryota</taxon>
        <taxon>Sar</taxon>
        <taxon>Stramenopiles</taxon>
        <taxon>Ochrophyta</taxon>
        <taxon>Bacillariophyta</taxon>
        <taxon>Bacillariophyceae</taxon>
        <taxon>Bacillariophycidae</taxon>
        <taxon>Naviculales</taxon>
        <taxon>Naviculaceae</taxon>
        <taxon>Seminavis</taxon>
    </lineage>
</organism>
<gene>
    <name evidence="1" type="ORF">SEMRO_690_G187560.1</name>
</gene>
<dbReference type="AlphaFoldDB" id="A0A9N8E6Z6"/>
<dbReference type="EMBL" id="CAICTM010000689">
    <property type="protein sequence ID" value="CAB9515010.1"/>
    <property type="molecule type" value="Genomic_DNA"/>
</dbReference>
<proteinExistence type="predicted"/>
<dbReference type="OrthoDB" id="49537at2759"/>
<sequence>MSSFVALDHFTVATLTAISADEKPTYNTLKIIHQELNANAMAIPSTLGGGNYGHLALVIPPAAFTALPNAVPWVTPVHPGPNPIHGDAPTSAQITETNRLYASNEKTFLTYRATETALQKQLLQAIPDTFIKSLKHEMYGYAQVTALTILTHLDATYGKVNADDLEDNMNRMHAEWSPIQPIEDLYNQLKDAQKFAADHDIISDKMAVRAAIKNLSNSGVFTDAIKDWRKLDDAEQTFPKLESHFTAADKERRRILTPKEVGYANKAVEKHSNEKGHKITLDNGAPMYYCWSHGLGTNSSHTSKNCTKKAPGHMVEANGNDMLGGCCIIRRKAGERAVYRRPQRENEENQQPPATR</sequence>
<name>A0A9N8E6Z6_9STRA</name>
<dbReference type="Proteomes" id="UP001153069">
    <property type="component" value="Unassembled WGS sequence"/>
</dbReference>
<accession>A0A9N8E6Z6</accession>
<evidence type="ECO:0000313" key="1">
    <source>
        <dbReference type="EMBL" id="CAB9515010.1"/>
    </source>
</evidence>
<evidence type="ECO:0000313" key="2">
    <source>
        <dbReference type="Proteomes" id="UP001153069"/>
    </source>
</evidence>
<protein>
    <submittedName>
        <fullName evidence="1">Uncharacterized protein</fullName>
    </submittedName>
</protein>